<sequence length="91" mass="10520">MDFSNFNSAEQAHMTKVIEQRQMQDFLRMYSNLVERCFNTCCNDFTSKALSSKEETCVNNCTDKFIKHSERIGARFAEINAEMMNASQSQS</sequence>
<organism evidence="1 2">
    <name type="scientific">Pluteus cervinus</name>
    <dbReference type="NCBI Taxonomy" id="181527"/>
    <lineage>
        <taxon>Eukaryota</taxon>
        <taxon>Fungi</taxon>
        <taxon>Dikarya</taxon>
        <taxon>Basidiomycota</taxon>
        <taxon>Agaricomycotina</taxon>
        <taxon>Agaricomycetes</taxon>
        <taxon>Agaricomycetidae</taxon>
        <taxon>Agaricales</taxon>
        <taxon>Pluteineae</taxon>
        <taxon>Pluteaceae</taxon>
        <taxon>Pluteus</taxon>
    </lineage>
</organism>
<protein>
    <submittedName>
        <fullName evidence="1">Mitochondrial import inner membrane translocase subunit TIM9</fullName>
    </submittedName>
</protein>
<gene>
    <name evidence="1" type="ORF">BDN72DRAFT_886184</name>
</gene>
<dbReference type="Proteomes" id="UP000308600">
    <property type="component" value="Unassembled WGS sequence"/>
</dbReference>
<reference evidence="1 2" key="1">
    <citation type="journal article" date="2019" name="Nat. Ecol. Evol.">
        <title>Megaphylogeny resolves global patterns of mushroom evolution.</title>
        <authorList>
            <person name="Varga T."/>
            <person name="Krizsan K."/>
            <person name="Foldi C."/>
            <person name="Dima B."/>
            <person name="Sanchez-Garcia M."/>
            <person name="Sanchez-Ramirez S."/>
            <person name="Szollosi G.J."/>
            <person name="Szarkandi J.G."/>
            <person name="Papp V."/>
            <person name="Albert L."/>
            <person name="Andreopoulos W."/>
            <person name="Angelini C."/>
            <person name="Antonin V."/>
            <person name="Barry K.W."/>
            <person name="Bougher N.L."/>
            <person name="Buchanan P."/>
            <person name="Buyck B."/>
            <person name="Bense V."/>
            <person name="Catcheside P."/>
            <person name="Chovatia M."/>
            <person name="Cooper J."/>
            <person name="Damon W."/>
            <person name="Desjardin D."/>
            <person name="Finy P."/>
            <person name="Geml J."/>
            <person name="Haridas S."/>
            <person name="Hughes K."/>
            <person name="Justo A."/>
            <person name="Karasinski D."/>
            <person name="Kautmanova I."/>
            <person name="Kiss B."/>
            <person name="Kocsube S."/>
            <person name="Kotiranta H."/>
            <person name="LaButti K.M."/>
            <person name="Lechner B.E."/>
            <person name="Liimatainen K."/>
            <person name="Lipzen A."/>
            <person name="Lukacs Z."/>
            <person name="Mihaltcheva S."/>
            <person name="Morgado L.N."/>
            <person name="Niskanen T."/>
            <person name="Noordeloos M.E."/>
            <person name="Ohm R.A."/>
            <person name="Ortiz-Santana B."/>
            <person name="Ovrebo C."/>
            <person name="Racz N."/>
            <person name="Riley R."/>
            <person name="Savchenko A."/>
            <person name="Shiryaev A."/>
            <person name="Soop K."/>
            <person name="Spirin V."/>
            <person name="Szebenyi C."/>
            <person name="Tomsovsky M."/>
            <person name="Tulloss R.E."/>
            <person name="Uehling J."/>
            <person name="Grigoriev I.V."/>
            <person name="Vagvolgyi C."/>
            <person name="Papp T."/>
            <person name="Martin F.M."/>
            <person name="Miettinen O."/>
            <person name="Hibbett D.S."/>
            <person name="Nagy L.G."/>
        </authorList>
    </citation>
    <scope>NUCLEOTIDE SEQUENCE [LARGE SCALE GENOMIC DNA]</scope>
    <source>
        <strain evidence="1 2">NL-1719</strain>
    </source>
</reference>
<name>A0ACD3B9Q5_9AGAR</name>
<keyword evidence="2" id="KW-1185">Reference proteome</keyword>
<proteinExistence type="predicted"/>
<evidence type="ECO:0000313" key="2">
    <source>
        <dbReference type="Proteomes" id="UP000308600"/>
    </source>
</evidence>
<accession>A0ACD3B9Q5</accession>
<evidence type="ECO:0000313" key="1">
    <source>
        <dbReference type="EMBL" id="TFK74778.1"/>
    </source>
</evidence>
<dbReference type="EMBL" id="ML208266">
    <property type="protein sequence ID" value="TFK74778.1"/>
    <property type="molecule type" value="Genomic_DNA"/>
</dbReference>